<feature type="transmembrane region" description="Helical" evidence="1">
    <location>
        <begin position="239"/>
        <end position="267"/>
    </location>
</feature>
<dbReference type="RefSeq" id="WP_121659966.1">
    <property type="nucleotide sequence ID" value="NZ_BMEK01000003.1"/>
</dbReference>
<feature type="transmembrane region" description="Helical" evidence="1">
    <location>
        <begin position="310"/>
        <end position="332"/>
    </location>
</feature>
<feature type="transmembrane region" description="Helical" evidence="1">
    <location>
        <begin position="12"/>
        <end position="32"/>
    </location>
</feature>
<feature type="transmembrane region" description="Helical" evidence="1">
    <location>
        <begin position="181"/>
        <end position="202"/>
    </location>
</feature>
<evidence type="ECO:0000313" key="3">
    <source>
        <dbReference type="EMBL" id="RLQ82665.1"/>
    </source>
</evidence>
<feature type="transmembrane region" description="Helical" evidence="1">
    <location>
        <begin position="44"/>
        <end position="63"/>
    </location>
</feature>
<feature type="transmembrane region" description="Helical" evidence="1">
    <location>
        <begin position="208"/>
        <end position="227"/>
    </location>
</feature>
<reference evidence="3 4" key="1">
    <citation type="submission" date="2018-10" db="EMBL/GenBank/DDBJ databases">
        <authorList>
            <person name="Li J."/>
        </authorList>
    </citation>
    <scope>NUCLEOTIDE SEQUENCE [LARGE SCALE GENOMIC DNA]</scope>
    <source>
        <strain evidence="3 4">ZD1-4</strain>
    </source>
</reference>
<dbReference type="PANTHER" id="PTHR23028">
    <property type="entry name" value="ACETYLTRANSFERASE"/>
    <property type="match status" value="1"/>
</dbReference>
<organism evidence="3 4">
    <name type="scientific">Mycetocola zhadangensis</name>
    <dbReference type="NCBI Taxonomy" id="1164595"/>
    <lineage>
        <taxon>Bacteria</taxon>
        <taxon>Bacillati</taxon>
        <taxon>Actinomycetota</taxon>
        <taxon>Actinomycetes</taxon>
        <taxon>Micrococcales</taxon>
        <taxon>Microbacteriaceae</taxon>
        <taxon>Mycetocola</taxon>
    </lineage>
</organism>
<keyword evidence="1" id="KW-0472">Membrane</keyword>
<dbReference type="InterPro" id="IPR002656">
    <property type="entry name" value="Acyl_transf_3_dom"/>
</dbReference>
<keyword evidence="3" id="KW-0012">Acyltransferase</keyword>
<feature type="transmembrane region" description="Helical" evidence="1">
    <location>
        <begin position="84"/>
        <end position="106"/>
    </location>
</feature>
<proteinExistence type="predicted"/>
<evidence type="ECO:0000256" key="1">
    <source>
        <dbReference type="SAM" id="Phobius"/>
    </source>
</evidence>
<dbReference type="GO" id="GO:0009103">
    <property type="term" value="P:lipopolysaccharide biosynthetic process"/>
    <property type="evidence" value="ECO:0007669"/>
    <property type="project" value="TreeGrafter"/>
</dbReference>
<gene>
    <name evidence="3" type="ORF">D9V28_11970</name>
</gene>
<dbReference type="GO" id="GO:0016747">
    <property type="term" value="F:acyltransferase activity, transferring groups other than amino-acyl groups"/>
    <property type="evidence" value="ECO:0007669"/>
    <property type="project" value="InterPro"/>
</dbReference>
<keyword evidence="3" id="KW-0808">Transferase</keyword>
<evidence type="ECO:0000313" key="4">
    <source>
        <dbReference type="Proteomes" id="UP000282460"/>
    </source>
</evidence>
<keyword evidence="1" id="KW-1133">Transmembrane helix</keyword>
<dbReference type="Pfam" id="PF01757">
    <property type="entry name" value="Acyl_transf_3"/>
    <property type="match status" value="1"/>
</dbReference>
<accession>A0A3L7IX05</accession>
<dbReference type="OrthoDB" id="9796461at2"/>
<dbReference type="InterPro" id="IPR050879">
    <property type="entry name" value="Acyltransferase_3"/>
</dbReference>
<dbReference type="AlphaFoldDB" id="A0A3L7IX05"/>
<feature type="transmembrane region" description="Helical" evidence="1">
    <location>
        <begin position="154"/>
        <end position="174"/>
    </location>
</feature>
<dbReference type="Proteomes" id="UP000282460">
    <property type="component" value="Unassembled WGS sequence"/>
</dbReference>
<dbReference type="GO" id="GO:0016020">
    <property type="term" value="C:membrane"/>
    <property type="evidence" value="ECO:0007669"/>
    <property type="project" value="TreeGrafter"/>
</dbReference>
<name>A0A3L7IX05_9MICO</name>
<evidence type="ECO:0000259" key="2">
    <source>
        <dbReference type="Pfam" id="PF01757"/>
    </source>
</evidence>
<protein>
    <submittedName>
        <fullName evidence="3">Acyltransferase</fullName>
    </submittedName>
</protein>
<comment type="caution">
    <text evidence="3">The sequence shown here is derived from an EMBL/GenBank/DDBJ whole genome shotgun (WGS) entry which is preliminary data.</text>
</comment>
<dbReference type="EMBL" id="RCWJ01000003">
    <property type="protein sequence ID" value="RLQ82665.1"/>
    <property type="molecule type" value="Genomic_DNA"/>
</dbReference>
<keyword evidence="4" id="KW-1185">Reference proteome</keyword>
<keyword evidence="1" id="KW-0812">Transmembrane</keyword>
<feature type="domain" description="Acyltransferase 3" evidence="2">
    <location>
        <begin position="12"/>
        <end position="325"/>
    </location>
</feature>
<sequence length="351" mass="37542">MTLDESFDPRRNSLNAFRLGLAALVVVSHSWLLSGSGAQPELGGLALGSWAVIGFFGLSGFLITRSRLSSASATVYYRNRVLRILPAFIVCILVVAFVLAPASVLLGTGASYSATSALTYVLTNLPLSLQFVAQKGIENTLVGLPVTGYWNGPLWTLFWEACCYVIVGVLVSVLHHRWLPGVVGALFGISTVVVALTTAGVLHLDAGWTPVAPLFVAFFAGSLAYLLRHRLDVSWPTILACLLVMAAATVVGHAAAFIALPVLLLMIRLSNALPLQRVGRRYDLSYGIYIYGWPVQQLIALVTFGTGLHVGWFVLLSLSFTVPLAMASSALVERPALRLKAKSPAPRVAAL</sequence>
<dbReference type="PANTHER" id="PTHR23028:SF53">
    <property type="entry name" value="ACYL_TRANSF_3 DOMAIN-CONTAINING PROTEIN"/>
    <property type="match status" value="1"/>
</dbReference>